<dbReference type="Proteomes" id="UP001327219">
    <property type="component" value="Chromosome"/>
</dbReference>
<evidence type="ECO:0000256" key="6">
    <source>
        <dbReference type="ARBA" id="ARBA00022741"/>
    </source>
</evidence>
<comment type="similarity">
    <text evidence="1 11">Belongs to the thymidylate kinase family.</text>
</comment>
<evidence type="ECO:0000256" key="3">
    <source>
        <dbReference type="ARBA" id="ARBA00017144"/>
    </source>
</evidence>
<dbReference type="Gene3D" id="3.40.50.300">
    <property type="entry name" value="P-loop containing nucleotide triphosphate hydrolases"/>
    <property type="match status" value="1"/>
</dbReference>
<evidence type="ECO:0000259" key="12">
    <source>
        <dbReference type="Pfam" id="PF02223"/>
    </source>
</evidence>
<evidence type="ECO:0000256" key="2">
    <source>
        <dbReference type="ARBA" id="ARBA00012980"/>
    </source>
</evidence>
<feature type="domain" description="Thymidylate kinase-like" evidence="12">
    <location>
        <begin position="6"/>
        <end position="195"/>
    </location>
</feature>
<dbReference type="InterPro" id="IPR018094">
    <property type="entry name" value="Thymidylate_kinase"/>
</dbReference>
<keyword evidence="6 11" id="KW-0547">Nucleotide-binding</keyword>
<evidence type="ECO:0000256" key="11">
    <source>
        <dbReference type="HAMAP-Rule" id="MF_00165"/>
    </source>
</evidence>
<dbReference type="EC" id="2.7.4.9" evidence="2 11"/>
<dbReference type="RefSeq" id="WP_323732824.1">
    <property type="nucleotide sequence ID" value="NZ_CP110820.1"/>
</dbReference>
<accession>A0ABZ0UQE2</accession>
<dbReference type="InterPro" id="IPR039430">
    <property type="entry name" value="Thymidylate_kin-like_dom"/>
</dbReference>
<dbReference type="CDD" id="cd01672">
    <property type="entry name" value="TMPK"/>
    <property type="match status" value="1"/>
</dbReference>
<evidence type="ECO:0000256" key="9">
    <source>
        <dbReference type="ARBA" id="ARBA00029962"/>
    </source>
</evidence>
<evidence type="ECO:0000256" key="4">
    <source>
        <dbReference type="ARBA" id="ARBA00022679"/>
    </source>
</evidence>
<evidence type="ECO:0000256" key="5">
    <source>
        <dbReference type="ARBA" id="ARBA00022727"/>
    </source>
</evidence>
<keyword evidence="14" id="KW-1185">Reference proteome</keyword>
<dbReference type="PANTHER" id="PTHR10344:SF4">
    <property type="entry name" value="UMP-CMP KINASE 2, MITOCHONDRIAL"/>
    <property type="match status" value="1"/>
</dbReference>
<evidence type="ECO:0000256" key="10">
    <source>
        <dbReference type="ARBA" id="ARBA00048743"/>
    </source>
</evidence>
<dbReference type="InterPro" id="IPR018095">
    <property type="entry name" value="Thymidylate_kin_CS"/>
</dbReference>
<dbReference type="PANTHER" id="PTHR10344">
    <property type="entry name" value="THYMIDYLATE KINASE"/>
    <property type="match status" value="1"/>
</dbReference>
<dbReference type="PROSITE" id="PS01331">
    <property type="entry name" value="THYMIDYLATE_KINASE"/>
    <property type="match status" value="1"/>
</dbReference>
<organism evidence="13 14">
    <name type="scientific">Candidatus Bandiella euplotis</name>
    <dbReference type="NCBI Taxonomy" id="1664265"/>
    <lineage>
        <taxon>Bacteria</taxon>
        <taxon>Pseudomonadati</taxon>
        <taxon>Pseudomonadota</taxon>
        <taxon>Alphaproteobacteria</taxon>
        <taxon>Rickettsiales</taxon>
        <taxon>Candidatus Midichloriaceae</taxon>
        <taxon>Candidatus Bandiella</taxon>
    </lineage>
</organism>
<comment type="catalytic activity">
    <reaction evidence="10 11">
        <text>dTMP + ATP = dTDP + ADP</text>
        <dbReference type="Rhea" id="RHEA:13517"/>
        <dbReference type="ChEBI" id="CHEBI:30616"/>
        <dbReference type="ChEBI" id="CHEBI:58369"/>
        <dbReference type="ChEBI" id="CHEBI:63528"/>
        <dbReference type="ChEBI" id="CHEBI:456216"/>
        <dbReference type="EC" id="2.7.4.9"/>
    </reaction>
</comment>
<evidence type="ECO:0000256" key="1">
    <source>
        <dbReference type="ARBA" id="ARBA00009776"/>
    </source>
</evidence>
<keyword evidence="5 11" id="KW-0545">Nucleotide biosynthesis</keyword>
<comment type="function">
    <text evidence="11">Phosphorylation of dTMP to form dTDP in both de novo and salvage pathways of dTTP synthesis.</text>
</comment>
<sequence length="204" mass="23607">MKFITFEGCDFCGKSTQVVLLKEFFQSEQRKVLTTREPGGSDFAEEIRGLLLSKHGVTDPLVEYLLLAAARKDHVDSVIKKRLDEGYYVISDRFYDSSLCYQGYYKNLDLKILEYIKSISIDKFEPDLTFVIDISIDEIQKRMAIKRADNNLYDLKDVQFYQTIKDGYLKIAQDNPKRIVVIDGNKKIADIQDEIIQIVKGRIL</sequence>
<protein>
    <recommendedName>
        <fullName evidence="3 11">Thymidylate kinase</fullName>
        <ecNumber evidence="2 11">2.7.4.9</ecNumber>
    </recommendedName>
    <alternativeName>
        <fullName evidence="9 11">dTMP kinase</fullName>
    </alternativeName>
</protein>
<keyword evidence="8 11" id="KW-0067">ATP-binding</keyword>
<evidence type="ECO:0000256" key="8">
    <source>
        <dbReference type="ARBA" id="ARBA00022840"/>
    </source>
</evidence>
<reference evidence="13 14" key="1">
    <citation type="submission" date="2022-11" db="EMBL/GenBank/DDBJ databases">
        <title>Host association and intracellularity evolved multiple times independently in the Rickettsiales.</title>
        <authorList>
            <person name="Castelli M."/>
            <person name="Nardi T."/>
            <person name="Gammuto L."/>
            <person name="Bellinzona G."/>
            <person name="Sabaneyeva E."/>
            <person name="Potekhin A."/>
            <person name="Serra V."/>
            <person name="Petroni G."/>
            <person name="Sassera D."/>
        </authorList>
    </citation>
    <scope>NUCLEOTIDE SEQUENCE [LARGE SCALE GENOMIC DNA]</scope>
    <source>
        <strain evidence="13 14">NDG2</strain>
    </source>
</reference>
<evidence type="ECO:0000313" key="13">
    <source>
        <dbReference type="EMBL" id="WPX97244.1"/>
    </source>
</evidence>
<gene>
    <name evidence="11" type="primary">tmk</name>
    <name evidence="13" type="ORF">Bandiella_01391</name>
</gene>
<dbReference type="EMBL" id="CP110820">
    <property type="protein sequence ID" value="WPX97244.1"/>
    <property type="molecule type" value="Genomic_DNA"/>
</dbReference>
<evidence type="ECO:0000256" key="7">
    <source>
        <dbReference type="ARBA" id="ARBA00022777"/>
    </source>
</evidence>
<proteinExistence type="inferred from homology"/>
<dbReference type="HAMAP" id="MF_00165">
    <property type="entry name" value="Thymidylate_kinase"/>
    <property type="match status" value="1"/>
</dbReference>
<dbReference type="NCBIfam" id="TIGR00041">
    <property type="entry name" value="DTMP_kinase"/>
    <property type="match status" value="1"/>
</dbReference>
<dbReference type="GO" id="GO:0016301">
    <property type="term" value="F:kinase activity"/>
    <property type="evidence" value="ECO:0007669"/>
    <property type="project" value="UniProtKB-KW"/>
</dbReference>
<dbReference type="Pfam" id="PF02223">
    <property type="entry name" value="Thymidylate_kin"/>
    <property type="match status" value="1"/>
</dbReference>
<dbReference type="InterPro" id="IPR027417">
    <property type="entry name" value="P-loop_NTPase"/>
</dbReference>
<name>A0ABZ0UQE2_9RICK</name>
<evidence type="ECO:0000313" key="14">
    <source>
        <dbReference type="Proteomes" id="UP001327219"/>
    </source>
</evidence>
<keyword evidence="4 11" id="KW-0808">Transferase</keyword>
<dbReference type="SUPFAM" id="SSF52540">
    <property type="entry name" value="P-loop containing nucleoside triphosphate hydrolases"/>
    <property type="match status" value="1"/>
</dbReference>
<keyword evidence="7 11" id="KW-0418">Kinase</keyword>
<comment type="caution">
    <text evidence="11">Lacks conserved residue(s) required for the propagation of feature annotation.</text>
</comment>